<dbReference type="PRINTS" id="PR00481">
    <property type="entry name" value="LAMNOPPTDASE"/>
</dbReference>
<evidence type="ECO:0000256" key="2">
    <source>
        <dbReference type="ARBA" id="ARBA00000967"/>
    </source>
</evidence>
<dbReference type="InterPro" id="IPR000819">
    <property type="entry name" value="Peptidase_M17_C"/>
</dbReference>
<dbReference type="GO" id="GO:0005737">
    <property type="term" value="C:cytoplasm"/>
    <property type="evidence" value="ECO:0007669"/>
    <property type="project" value="UniProtKB-SubCell"/>
</dbReference>
<dbReference type="CDD" id="cd00433">
    <property type="entry name" value="Peptidase_M17"/>
    <property type="match status" value="1"/>
</dbReference>
<comment type="catalytic activity">
    <reaction evidence="1 8">
        <text>Release of an N-terminal amino acid, Xaa-|-Yaa-, in which Xaa is preferably Leu, but may be other amino acids including Pro although not Arg or Lys, and Yaa may be Pro. Amino acid amides and methyl esters are also readily hydrolyzed, but rates on arylamides are exceedingly low.</text>
        <dbReference type="EC" id="3.4.11.1"/>
    </reaction>
</comment>
<evidence type="ECO:0000256" key="9">
    <source>
        <dbReference type="SAM" id="MobiDB-lite"/>
    </source>
</evidence>
<dbReference type="Proteomes" id="UP000199531">
    <property type="component" value="Unassembled WGS sequence"/>
</dbReference>
<dbReference type="GO" id="GO:0006508">
    <property type="term" value="P:proteolysis"/>
    <property type="evidence" value="ECO:0007669"/>
    <property type="project" value="UniProtKB-KW"/>
</dbReference>
<feature type="region of interest" description="Disordered" evidence="9">
    <location>
        <begin position="528"/>
        <end position="566"/>
    </location>
</feature>
<keyword evidence="6 8" id="KW-0378">Hydrolase</keyword>
<organism evidence="11 12">
    <name type="scientific">Brachymonas denitrificans DSM 15123</name>
    <dbReference type="NCBI Taxonomy" id="1121117"/>
    <lineage>
        <taxon>Bacteria</taxon>
        <taxon>Pseudomonadati</taxon>
        <taxon>Pseudomonadota</taxon>
        <taxon>Betaproteobacteria</taxon>
        <taxon>Burkholderiales</taxon>
        <taxon>Comamonadaceae</taxon>
        <taxon>Brachymonas</taxon>
    </lineage>
</organism>
<comment type="cofactor">
    <cofactor evidence="8">
        <name>Mn(2+)</name>
        <dbReference type="ChEBI" id="CHEBI:29035"/>
    </cofactor>
    <text evidence="8">Binds 2 manganese ions per subunit.</text>
</comment>
<evidence type="ECO:0000256" key="5">
    <source>
        <dbReference type="ARBA" id="ARBA00022670"/>
    </source>
</evidence>
<dbReference type="EMBL" id="FOCW01000001">
    <property type="protein sequence ID" value="SEN36676.1"/>
    <property type="molecule type" value="Genomic_DNA"/>
</dbReference>
<feature type="binding site" evidence="8">
    <location>
        <position position="265"/>
    </location>
    <ligand>
        <name>Mn(2+)</name>
        <dbReference type="ChEBI" id="CHEBI:29035"/>
        <label>2</label>
    </ligand>
</feature>
<feature type="domain" description="Cytosol aminopeptidase" evidence="10">
    <location>
        <begin position="340"/>
        <end position="347"/>
    </location>
</feature>
<accession>A0A1H8FY85</accession>
<keyword evidence="5 8" id="KW-0645">Protease</keyword>
<feature type="active site" evidence="8">
    <location>
        <position position="346"/>
    </location>
</feature>
<dbReference type="STRING" id="1121117.SAMN02745977_01233"/>
<feature type="active site" evidence="8">
    <location>
        <position position="272"/>
    </location>
</feature>
<dbReference type="RefSeq" id="WP_091815102.1">
    <property type="nucleotide sequence ID" value="NZ_FOCW01000001.1"/>
</dbReference>
<evidence type="ECO:0000256" key="4">
    <source>
        <dbReference type="ARBA" id="ARBA00022438"/>
    </source>
</evidence>
<dbReference type="EC" id="3.4.11.10" evidence="8"/>
<dbReference type="PANTHER" id="PTHR11963:SF23">
    <property type="entry name" value="CYTOSOL AMINOPEPTIDASE"/>
    <property type="match status" value="1"/>
</dbReference>
<proteinExistence type="inferred from homology"/>
<dbReference type="GO" id="GO:0070006">
    <property type="term" value="F:metalloaminopeptidase activity"/>
    <property type="evidence" value="ECO:0007669"/>
    <property type="project" value="InterPro"/>
</dbReference>
<protein>
    <recommendedName>
        <fullName evidence="8">Probable cytosol aminopeptidase</fullName>
        <ecNumber evidence="8">3.4.11.1</ecNumber>
    </recommendedName>
    <alternativeName>
        <fullName evidence="8">Leucine aminopeptidase</fullName>
        <shortName evidence="8">LAP</shortName>
        <ecNumber evidence="8">3.4.11.10</ecNumber>
    </alternativeName>
    <alternativeName>
        <fullName evidence="8">Leucyl aminopeptidase</fullName>
    </alternativeName>
</protein>
<dbReference type="EC" id="3.4.11.1" evidence="8"/>
<dbReference type="InterPro" id="IPR023042">
    <property type="entry name" value="Peptidase_M17_leu_NH2_pept"/>
</dbReference>
<dbReference type="InterPro" id="IPR043472">
    <property type="entry name" value="Macro_dom-like"/>
</dbReference>
<comment type="function">
    <text evidence="8">Presumably involved in the processing and regular turnover of intracellular proteins. Catalyzes the removal of unsubstituted N-terminal amino acids from various peptides.</text>
</comment>
<dbReference type="Gene3D" id="3.40.220.10">
    <property type="entry name" value="Leucine Aminopeptidase, subunit E, domain 1"/>
    <property type="match status" value="1"/>
</dbReference>
<feature type="binding site" evidence="8">
    <location>
        <position position="260"/>
    </location>
    <ligand>
        <name>Mn(2+)</name>
        <dbReference type="ChEBI" id="CHEBI:29035"/>
        <label>2</label>
    </ligand>
</feature>
<sequence>MNFQLSPSDLLAPGKAQRSDVLLVLLRDGYEVLPERMTGLPATIAKAMQCGHWSPEAGKRLSLYLPDDAFASRVVLLGIGQGKPQDIRDALSKAVKELVNEDVRLAVYFAQDASLDQIRTAMLAVGGAGYVYSNTKPSAKGGLKKVIIGAPNAGACREGFEEGKALLAGMGLAREWANRPANHATPTMLGKVAEEIARNGNEGHADARFKCEVLDEAKVRKLGMGAFLAVAKGSTEPLRFIVLHYNGADRKQAPLTFVGKGITFDSGGISIKPGAGMDEMKFDMSGAASVLGLFEALRHLRPAINVVGLIPACENMPSGDATKPGDVITSMSGQTIEVLNTDAEGRLILCDALTYAERFKPQAVVDIATLTGNCVMALGNLRSGLFTQHDELAQAIEQAANESADLCWRMPMDDAYGKGLKSNFADMANIAGRAAGAISAAKFLERYTSAYPWAHLDIAGTAWDEGAAKGGTGRPVPLLVRLVLNLAKTPVQFALPAAEAKPATAAAKGAGKAQAKPALKAATAAAKGASSVKPGAASKSAAAKATPAQEHAPKRGAGKGAAAGKR</sequence>
<dbReference type="OrthoDB" id="9809354at2"/>
<dbReference type="AlphaFoldDB" id="A0A1H8FY85"/>
<name>A0A1H8FY85_9BURK</name>
<feature type="compositionally biased region" description="Low complexity" evidence="9">
    <location>
        <begin position="528"/>
        <end position="548"/>
    </location>
</feature>
<keyword evidence="8" id="KW-0963">Cytoplasm</keyword>
<evidence type="ECO:0000313" key="11">
    <source>
        <dbReference type="EMBL" id="SEN36676.1"/>
    </source>
</evidence>
<evidence type="ECO:0000256" key="3">
    <source>
        <dbReference type="ARBA" id="ARBA00009528"/>
    </source>
</evidence>
<dbReference type="SUPFAM" id="SSF53187">
    <property type="entry name" value="Zn-dependent exopeptidases"/>
    <property type="match status" value="1"/>
</dbReference>
<feature type="binding site" evidence="8">
    <location>
        <position position="344"/>
    </location>
    <ligand>
        <name>Mn(2+)</name>
        <dbReference type="ChEBI" id="CHEBI:29035"/>
        <label>1</label>
    </ligand>
</feature>
<feature type="binding site" evidence="8">
    <location>
        <position position="342"/>
    </location>
    <ligand>
        <name>Mn(2+)</name>
        <dbReference type="ChEBI" id="CHEBI:29035"/>
        <label>1</label>
    </ligand>
</feature>
<dbReference type="PROSITE" id="PS00631">
    <property type="entry name" value="CYTOSOL_AP"/>
    <property type="match status" value="1"/>
</dbReference>
<dbReference type="Pfam" id="PF00883">
    <property type="entry name" value="Peptidase_M17"/>
    <property type="match status" value="1"/>
</dbReference>
<dbReference type="HAMAP" id="MF_00181">
    <property type="entry name" value="Cytosol_peptidase_M17"/>
    <property type="match status" value="1"/>
</dbReference>
<keyword evidence="8" id="KW-0479">Metal-binding</keyword>
<evidence type="ECO:0000256" key="8">
    <source>
        <dbReference type="HAMAP-Rule" id="MF_00181"/>
    </source>
</evidence>
<comment type="catalytic activity">
    <reaction evidence="2 8">
        <text>Release of an N-terminal amino acid, preferentially leucine, but not glutamic or aspartic acids.</text>
        <dbReference type="EC" id="3.4.11.10"/>
    </reaction>
</comment>
<feature type="binding site" evidence="8">
    <location>
        <position position="344"/>
    </location>
    <ligand>
        <name>Mn(2+)</name>
        <dbReference type="ChEBI" id="CHEBI:29035"/>
        <label>2</label>
    </ligand>
</feature>
<dbReference type="GO" id="GO:0030145">
    <property type="term" value="F:manganese ion binding"/>
    <property type="evidence" value="ECO:0007669"/>
    <property type="project" value="UniProtKB-UniRule"/>
</dbReference>
<comment type="similarity">
    <text evidence="3 8">Belongs to the peptidase M17 family.</text>
</comment>
<reference evidence="11 12" key="1">
    <citation type="submission" date="2016-10" db="EMBL/GenBank/DDBJ databases">
        <authorList>
            <person name="de Groot N.N."/>
        </authorList>
    </citation>
    <scope>NUCLEOTIDE SEQUENCE [LARGE SCALE GENOMIC DNA]</scope>
    <source>
        <strain evidence="11 12">DSM 15123</strain>
    </source>
</reference>
<keyword evidence="12" id="KW-1185">Reference proteome</keyword>
<dbReference type="PANTHER" id="PTHR11963">
    <property type="entry name" value="LEUCINE AMINOPEPTIDASE-RELATED"/>
    <property type="match status" value="1"/>
</dbReference>
<dbReference type="InterPro" id="IPR011356">
    <property type="entry name" value="Leucine_aapep/pepB"/>
</dbReference>
<keyword evidence="7 8" id="KW-0464">Manganese</keyword>
<feature type="binding site" evidence="8">
    <location>
        <position position="265"/>
    </location>
    <ligand>
        <name>Mn(2+)</name>
        <dbReference type="ChEBI" id="CHEBI:29035"/>
        <label>1</label>
    </ligand>
</feature>
<dbReference type="SUPFAM" id="SSF52949">
    <property type="entry name" value="Macro domain-like"/>
    <property type="match status" value="1"/>
</dbReference>
<dbReference type="Gene3D" id="3.40.630.10">
    <property type="entry name" value="Zn peptidases"/>
    <property type="match status" value="1"/>
</dbReference>
<evidence type="ECO:0000256" key="1">
    <source>
        <dbReference type="ARBA" id="ARBA00000135"/>
    </source>
</evidence>
<feature type="binding site" evidence="8">
    <location>
        <position position="283"/>
    </location>
    <ligand>
        <name>Mn(2+)</name>
        <dbReference type="ChEBI" id="CHEBI:29035"/>
        <label>2</label>
    </ligand>
</feature>
<evidence type="ECO:0000313" key="12">
    <source>
        <dbReference type="Proteomes" id="UP000199531"/>
    </source>
</evidence>
<gene>
    <name evidence="8" type="primary">pepA</name>
    <name evidence="11" type="ORF">SAMN02745977_01233</name>
</gene>
<keyword evidence="4 8" id="KW-0031">Aminopeptidase</keyword>
<dbReference type="NCBIfam" id="NF002074">
    <property type="entry name" value="PRK00913.1-4"/>
    <property type="match status" value="1"/>
</dbReference>
<evidence type="ECO:0000259" key="10">
    <source>
        <dbReference type="PROSITE" id="PS00631"/>
    </source>
</evidence>
<evidence type="ECO:0000256" key="7">
    <source>
        <dbReference type="ARBA" id="ARBA00023211"/>
    </source>
</evidence>
<evidence type="ECO:0000256" key="6">
    <source>
        <dbReference type="ARBA" id="ARBA00022801"/>
    </source>
</evidence>
<comment type="subcellular location">
    <subcellularLocation>
        <location evidence="8">Cytoplasm</location>
    </subcellularLocation>
</comment>